<dbReference type="PROSITE" id="PS50853">
    <property type="entry name" value="FN3"/>
    <property type="match status" value="1"/>
</dbReference>
<keyword evidence="3" id="KW-1185">Reference proteome</keyword>
<dbReference type="Gene3D" id="2.60.40.10">
    <property type="entry name" value="Immunoglobulins"/>
    <property type="match status" value="1"/>
</dbReference>
<accession>A0A8J5CW39</accession>
<protein>
    <submittedName>
        <fullName evidence="2">Putative epidermal cell surface receptor</fullName>
    </submittedName>
</protein>
<dbReference type="SMART" id="SM00214">
    <property type="entry name" value="VWC"/>
    <property type="match status" value="2"/>
</dbReference>
<dbReference type="InterPro" id="IPR013783">
    <property type="entry name" value="Ig-like_fold"/>
</dbReference>
<proteinExistence type="predicted"/>
<reference evidence="2" key="1">
    <citation type="submission" date="2020-07" db="EMBL/GenBank/DDBJ databases">
        <title>The High-quality genome of the commercially important snow crab, Chionoecetes opilio.</title>
        <authorList>
            <person name="Jeong J.-H."/>
            <person name="Ryu S."/>
        </authorList>
    </citation>
    <scope>NUCLEOTIDE SEQUENCE</scope>
    <source>
        <strain evidence="2">MADBK_172401_WGS</strain>
        <tissue evidence="2">Digestive gland</tissue>
    </source>
</reference>
<dbReference type="CDD" id="cd00063">
    <property type="entry name" value="FN3"/>
    <property type="match status" value="1"/>
</dbReference>
<dbReference type="OrthoDB" id="6022609at2759"/>
<name>A0A8J5CW39_CHIOP</name>
<dbReference type="InterPro" id="IPR001007">
    <property type="entry name" value="VWF_dom"/>
</dbReference>
<dbReference type="SUPFAM" id="SSF49265">
    <property type="entry name" value="Fibronectin type III"/>
    <property type="match status" value="1"/>
</dbReference>
<dbReference type="AlphaFoldDB" id="A0A8J5CW39"/>
<gene>
    <name evidence="2" type="primary">sas_3</name>
    <name evidence="2" type="ORF">GWK47_043552</name>
</gene>
<comment type="caution">
    <text evidence="2">The sequence shown here is derived from an EMBL/GenBank/DDBJ whole genome shotgun (WGS) entry which is preliminary data.</text>
</comment>
<dbReference type="InterPro" id="IPR036116">
    <property type="entry name" value="FN3_sf"/>
</dbReference>
<evidence type="ECO:0000313" key="2">
    <source>
        <dbReference type="EMBL" id="KAG0722956.1"/>
    </source>
</evidence>
<evidence type="ECO:0000313" key="3">
    <source>
        <dbReference type="Proteomes" id="UP000770661"/>
    </source>
</evidence>
<organism evidence="2 3">
    <name type="scientific">Chionoecetes opilio</name>
    <name type="common">Atlantic snow crab</name>
    <name type="synonym">Cancer opilio</name>
    <dbReference type="NCBI Taxonomy" id="41210"/>
    <lineage>
        <taxon>Eukaryota</taxon>
        <taxon>Metazoa</taxon>
        <taxon>Ecdysozoa</taxon>
        <taxon>Arthropoda</taxon>
        <taxon>Crustacea</taxon>
        <taxon>Multicrustacea</taxon>
        <taxon>Malacostraca</taxon>
        <taxon>Eumalacostraca</taxon>
        <taxon>Eucarida</taxon>
        <taxon>Decapoda</taxon>
        <taxon>Pleocyemata</taxon>
        <taxon>Brachyura</taxon>
        <taxon>Eubrachyura</taxon>
        <taxon>Majoidea</taxon>
        <taxon>Majidae</taxon>
        <taxon>Chionoecetes</taxon>
    </lineage>
</organism>
<evidence type="ECO:0000259" key="1">
    <source>
        <dbReference type="PROSITE" id="PS50853"/>
    </source>
</evidence>
<dbReference type="EMBL" id="JACEEZ010008872">
    <property type="protein sequence ID" value="KAG0722956.1"/>
    <property type="molecule type" value="Genomic_DNA"/>
</dbReference>
<dbReference type="Proteomes" id="UP000770661">
    <property type="component" value="Unassembled WGS sequence"/>
</dbReference>
<dbReference type="Pfam" id="PF00041">
    <property type="entry name" value="fn3"/>
    <property type="match status" value="1"/>
</dbReference>
<feature type="domain" description="Fibronectin type-III" evidence="1">
    <location>
        <begin position="84"/>
        <end position="188"/>
    </location>
</feature>
<sequence>MSYAVGEEWFEGCEKKCLCSPSGQGEKGGGPAPDGLPPSLPAIEGAMQTPMCKERPAPEDPVCCVSHECSGDNESPAAEGQELETTLPKLLVTEKSHNSITLAWDDFRARTYDGGYVAEYRKEQEVPKGEEEMPWMRKEVPTGELQPRLTVEGLAPNTLYEVRVSIFDGVEGKRRESTETINVRTEAGCVYGNASYPVGEFLQGCEERCKCLVSGEVQCFERCAPPFQRAGSYQEDPMCKEMPHETDECCVAVQCASNTEAKEECMNVVCGPNAMCSPGIVALKDVARMEEEGGEEPLSLCRCQEGFIGNASDVVDGCAPDPIRASKAGGCTFKNSTYRPGDVFYDQCAYRCTCNNNTELECEPRCEFSHDDGSEKEPGCEYTPDPEDSCCQIRVCNSTSEAATDAARAPSLPSDGCTQGNVTYARHATFYNGCESQCVCIGFGDISCTPR</sequence>
<keyword evidence="2" id="KW-0675">Receptor</keyword>
<dbReference type="SMART" id="SM00060">
    <property type="entry name" value="FN3"/>
    <property type="match status" value="1"/>
</dbReference>
<dbReference type="InterPro" id="IPR003961">
    <property type="entry name" value="FN3_dom"/>
</dbReference>